<dbReference type="RefSeq" id="WP_090845089.1">
    <property type="nucleotide sequence ID" value="NZ_FMZL01000003.1"/>
</dbReference>
<dbReference type="GO" id="GO:0004519">
    <property type="term" value="F:endonuclease activity"/>
    <property type="evidence" value="ECO:0007669"/>
    <property type="project" value="UniProtKB-KW"/>
</dbReference>
<dbReference type="CDD" id="cd22356">
    <property type="entry name" value="Sau3AI_N-like"/>
    <property type="match status" value="1"/>
</dbReference>
<dbReference type="InterPro" id="IPR011337">
    <property type="entry name" value="DNA_rep_MutH/RE_typeII_Sau3AI"/>
</dbReference>
<dbReference type="GO" id="GO:0016787">
    <property type="term" value="F:hydrolase activity"/>
    <property type="evidence" value="ECO:0007669"/>
    <property type="project" value="UniProtKB-KW"/>
</dbReference>
<keyword evidence="3" id="KW-0378">Hydrolase</keyword>
<evidence type="ECO:0000313" key="6">
    <source>
        <dbReference type="Proteomes" id="UP000198528"/>
    </source>
</evidence>
<reference evidence="6" key="1">
    <citation type="submission" date="2016-10" db="EMBL/GenBank/DDBJ databases">
        <authorList>
            <person name="Varghese N."/>
            <person name="Submissions S."/>
        </authorList>
    </citation>
    <scope>NUCLEOTIDE SEQUENCE [LARGE SCALE GENOMIC DNA]</scope>
    <source>
        <strain evidence="6">DSM 22619</strain>
    </source>
</reference>
<dbReference type="AlphaFoldDB" id="A0A1G6IPG8"/>
<evidence type="ECO:0000256" key="1">
    <source>
        <dbReference type="ARBA" id="ARBA00022722"/>
    </source>
</evidence>
<dbReference type="EMBL" id="FMZL01000003">
    <property type="protein sequence ID" value="SDC08389.1"/>
    <property type="molecule type" value="Genomic_DNA"/>
</dbReference>
<keyword evidence="1" id="KW-0540">Nuclease</keyword>
<dbReference type="Gene3D" id="3.40.600.10">
    <property type="entry name" value="DNA mismatch repair MutH/Restriction endonuclease, type II"/>
    <property type="match status" value="2"/>
</dbReference>
<accession>A0A1G6IPG8</accession>
<dbReference type="InterPro" id="IPR037057">
    <property type="entry name" value="DNA_rep_MutH/T2_RE_sf"/>
</dbReference>
<sequence length="445" mass="51285">MDQDKLPYDKFSVDSIMVYAERLEGHTLREMTDAAELQSPNRRRGAFGNAVEQYYFKYKPNSSQEPDFPEVGIELKTTPLKRDKSGRYVAKERLVVNMIDYDTVVNEDFERSHFMQKASRVLLISYLWENDVDPLDYKIVLVDLWEIPEVDLVQMKLDWETVVDKVRAGHAEDISGSDTVYLEACTKAADSSKRRTQPFSPVLAKPRAWALKASYMTAVENEMIDRRRQGIKRGAGEKDMGVLELVRSRFEPYFGLSEEELAQRLGISKSKDLCARITKRILGVDDDAEIDEFVKAGIKPKTIRLRANGTPKESVSFPAFDYYKLAETDFEDSDFYSYLQTKYLFVLYEIDGGGTYRLRDVALWQMPDVDIPEARRCYEQMRENVRRGRADVSVGVTENRCCHVRPHGHNKLDVRPQPYGPPVTKKCFWLNAKYLAGEIARVRGE</sequence>
<keyword evidence="6" id="KW-1185">Reference proteome</keyword>
<dbReference type="Pfam" id="PF02976">
    <property type="entry name" value="MutH"/>
    <property type="match status" value="1"/>
</dbReference>
<organism evidence="5 6">
    <name type="scientific">Parafannyhessea umbonata</name>
    <dbReference type="NCBI Taxonomy" id="604330"/>
    <lineage>
        <taxon>Bacteria</taxon>
        <taxon>Bacillati</taxon>
        <taxon>Actinomycetota</taxon>
        <taxon>Coriobacteriia</taxon>
        <taxon>Coriobacteriales</taxon>
        <taxon>Atopobiaceae</taxon>
        <taxon>Parafannyhessea</taxon>
    </lineage>
</organism>
<gene>
    <name evidence="5" type="ORF">SAMN04487824_10315</name>
</gene>
<feature type="domain" description="DNA mismatch repair MutH/Type II restriction enzyme Sau3AI" evidence="4">
    <location>
        <begin position="58"/>
        <end position="158"/>
    </location>
</feature>
<dbReference type="NCBIfam" id="NF040973">
    <property type="entry name" value="restrict_Sau3AI"/>
    <property type="match status" value="1"/>
</dbReference>
<keyword evidence="2 5" id="KW-0255">Endonuclease</keyword>
<name>A0A1G6IPG8_9ACTN</name>
<evidence type="ECO:0000259" key="4">
    <source>
        <dbReference type="SMART" id="SM00927"/>
    </source>
</evidence>
<dbReference type="CDD" id="cd22355">
    <property type="entry name" value="Sau3AI_C"/>
    <property type="match status" value="1"/>
</dbReference>
<dbReference type="GO" id="GO:0003677">
    <property type="term" value="F:DNA binding"/>
    <property type="evidence" value="ECO:0007669"/>
    <property type="project" value="InterPro"/>
</dbReference>
<dbReference type="SUPFAM" id="SSF52980">
    <property type="entry name" value="Restriction endonuclease-like"/>
    <property type="match status" value="2"/>
</dbReference>
<proteinExistence type="predicted"/>
<dbReference type="SMART" id="SM00927">
    <property type="entry name" value="MutH"/>
    <property type="match status" value="1"/>
</dbReference>
<protein>
    <submittedName>
        <fullName evidence="5">DNA mismatch repair endonuclease MutH</fullName>
    </submittedName>
</protein>
<evidence type="ECO:0000313" key="5">
    <source>
        <dbReference type="EMBL" id="SDC08389.1"/>
    </source>
</evidence>
<evidence type="ECO:0000256" key="2">
    <source>
        <dbReference type="ARBA" id="ARBA00022759"/>
    </source>
</evidence>
<dbReference type="InterPro" id="IPR011335">
    <property type="entry name" value="Restrct_endonuc-II-like"/>
</dbReference>
<evidence type="ECO:0000256" key="3">
    <source>
        <dbReference type="ARBA" id="ARBA00022801"/>
    </source>
</evidence>
<dbReference type="Proteomes" id="UP000198528">
    <property type="component" value="Unassembled WGS sequence"/>
</dbReference>